<accession>A0ACB7V5Q0</accession>
<gene>
    <name evidence="1" type="ORF">IHE45_11G034000</name>
</gene>
<comment type="caution">
    <text evidence="1">The sequence shown here is derived from an EMBL/GenBank/DDBJ whole genome shotgun (WGS) entry which is preliminary data.</text>
</comment>
<name>A0ACB7V5Q0_DIOAL</name>
<dbReference type="EMBL" id="CM037021">
    <property type="protein sequence ID" value="KAH7668777.1"/>
    <property type="molecule type" value="Genomic_DNA"/>
</dbReference>
<keyword evidence="2" id="KW-1185">Reference proteome</keyword>
<protein>
    <submittedName>
        <fullName evidence="1">Uncharacterized protein</fullName>
    </submittedName>
</protein>
<proteinExistence type="predicted"/>
<sequence>MNIRPSPVIPLLLVGVIGLLISGPEIRKGSYALPEMEDIHTFATISLFIIIPIVLILIVNFVTEMILIPLLFLLVVLLLGNLLICPLVLLVVIHFLGKYYHSSSSSSTTTTTALQQKRYNSVKYEEEVKSSSSEDQKGLGFGCFMILLLFLILYGLFNKRDEGYRWVSLILVLSFILFFNM</sequence>
<dbReference type="Proteomes" id="UP000827976">
    <property type="component" value="Chromosome 11"/>
</dbReference>
<feature type="non-terminal residue" evidence="1">
    <location>
        <position position="181"/>
    </location>
</feature>
<organism evidence="1 2">
    <name type="scientific">Dioscorea alata</name>
    <name type="common">Purple yam</name>
    <dbReference type="NCBI Taxonomy" id="55571"/>
    <lineage>
        <taxon>Eukaryota</taxon>
        <taxon>Viridiplantae</taxon>
        <taxon>Streptophyta</taxon>
        <taxon>Embryophyta</taxon>
        <taxon>Tracheophyta</taxon>
        <taxon>Spermatophyta</taxon>
        <taxon>Magnoliopsida</taxon>
        <taxon>Liliopsida</taxon>
        <taxon>Dioscoreales</taxon>
        <taxon>Dioscoreaceae</taxon>
        <taxon>Dioscorea</taxon>
    </lineage>
</organism>
<reference evidence="2" key="1">
    <citation type="journal article" date="2022" name="Nat. Commun.">
        <title>Chromosome evolution and the genetic basis of agronomically important traits in greater yam.</title>
        <authorList>
            <person name="Bredeson J.V."/>
            <person name="Lyons J.B."/>
            <person name="Oniyinde I.O."/>
            <person name="Okereke N.R."/>
            <person name="Kolade O."/>
            <person name="Nnabue I."/>
            <person name="Nwadili C.O."/>
            <person name="Hribova E."/>
            <person name="Parker M."/>
            <person name="Nwogha J."/>
            <person name="Shu S."/>
            <person name="Carlson J."/>
            <person name="Kariba R."/>
            <person name="Muthemba S."/>
            <person name="Knop K."/>
            <person name="Barton G.J."/>
            <person name="Sherwood A.V."/>
            <person name="Lopez-Montes A."/>
            <person name="Asiedu R."/>
            <person name="Jamnadass R."/>
            <person name="Muchugi A."/>
            <person name="Goodstein D."/>
            <person name="Egesi C.N."/>
            <person name="Featherston J."/>
            <person name="Asfaw A."/>
            <person name="Simpson G.G."/>
            <person name="Dolezel J."/>
            <person name="Hendre P.S."/>
            <person name="Van Deynze A."/>
            <person name="Kumar P.L."/>
            <person name="Obidiegwu J.E."/>
            <person name="Bhattacharjee R."/>
            <person name="Rokhsar D.S."/>
        </authorList>
    </citation>
    <scope>NUCLEOTIDE SEQUENCE [LARGE SCALE GENOMIC DNA]</scope>
    <source>
        <strain evidence="2">cv. TDa95/00328</strain>
    </source>
</reference>
<evidence type="ECO:0000313" key="2">
    <source>
        <dbReference type="Proteomes" id="UP000827976"/>
    </source>
</evidence>
<evidence type="ECO:0000313" key="1">
    <source>
        <dbReference type="EMBL" id="KAH7668777.1"/>
    </source>
</evidence>